<comment type="caution">
    <text evidence="3">The sequence shown here is derived from an EMBL/GenBank/DDBJ whole genome shotgun (WGS) entry which is preliminary data.</text>
</comment>
<reference evidence="3 4" key="2">
    <citation type="journal article" date="2016" name="Front. Microbiol.">
        <title>Genome and transcriptome sequences reveal the specific parasitism of the nematophagous Purpureocillium lilacinum 36-1.</title>
        <authorList>
            <person name="Xie J."/>
            <person name="Li S."/>
            <person name="Mo C."/>
            <person name="Xiao X."/>
            <person name="Peng D."/>
            <person name="Wang G."/>
            <person name="Xiao Y."/>
        </authorList>
    </citation>
    <scope>NUCLEOTIDE SEQUENCE [LARGE SCALE GENOMIC DNA]</scope>
    <source>
        <strain evidence="3 4">36-1</strain>
    </source>
</reference>
<sequence length="236" mass="25631">MTTEKDKQSHDGHSDWTGSCQARLLCLLCVGVAKEGKKEQRRRKRKVWCSIRRFIDTKEQSAKLGNFSRTQAAAGGPRELWSSEQGPGDGFGRRTSDGRGEGRAGNRPPVHTIQVQVLLRGTGIRGQPGLAWGPKIRYKSGANSHLPTRPVAGVDGRIVTGSGMLAASREWEPRHAAAKIGLPMQTLLEAVAREWSGNKLGPERRGPRRAKATSKMTLVSSLDAAAGEEKVNSFNS</sequence>
<reference evidence="2" key="3">
    <citation type="submission" date="2023-11" db="EMBL/GenBank/DDBJ databases">
        <authorList>
            <person name="Beijen E."/>
            <person name="Ohm R.A."/>
        </authorList>
    </citation>
    <scope>NUCLEOTIDE SEQUENCE</scope>
    <source>
        <strain evidence="2">CBS 150709</strain>
    </source>
</reference>
<proteinExistence type="predicted"/>
<evidence type="ECO:0000313" key="2">
    <source>
        <dbReference type="EMBL" id="KAK4090857.1"/>
    </source>
</evidence>
<evidence type="ECO:0000313" key="3">
    <source>
        <dbReference type="EMBL" id="PWI76275.1"/>
    </source>
</evidence>
<feature type="compositionally biased region" description="Basic and acidic residues" evidence="1">
    <location>
        <begin position="91"/>
        <end position="104"/>
    </location>
</feature>
<dbReference type="EMBL" id="LCWV01000001">
    <property type="protein sequence ID" value="PWI76275.1"/>
    <property type="molecule type" value="Genomic_DNA"/>
</dbReference>
<dbReference type="Proteomes" id="UP000245956">
    <property type="component" value="Unassembled WGS sequence"/>
</dbReference>
<evidence type="ECO:0000256" key="1">
    <source>
        <dbReference type="SAM" id="MobiDB-lite"/>
    </source>
</evidence>
<keyword evidence="5" id="KW-1185">Reference proteome</keyword>
<reference evidence="3" key="1">
    <citation type="submission" date="2015-05" db="EMBL/GenBank/DDBJ databases">
        <authorList>
            <person name="Wang D.B."/>
            <person name="Wang M."/>
        </authorList>
    </citation>
    <scope>NUCLEOTIDE SEQUENCE</scope>
    <source>
        <strain evidence="3">36-1</strain>
    </source>
</reference>
<accession>A0A2U3EP59</accession>
<evidence type="ECO:0000313" key="5">
    <source>
        <dbReference type="Proteomes" id="UP001287286"/>
    </source>
</evidence>
<organism evidence="3 4">
    <name type="scientific">Purpureocillium lilacinum</name>
    <name type="common">Paecilomyces lilacinus</name>
    <dbReference type="NCBI Taxonomy" id="33203"/>
    <lineage>
        <taxon>Eukaryota</taxon>
        <taxon>Fungi</taxon>
        <taxon>Dikarya</taxon>
        <taxon>Ascomycota</taxon>
        <taxon>Pezizomycotina</taxon>
        <taxon>Sordariomycetes</taxon>
        <taxon>Hypocreomycetidae</taxon>
        <taxon>Hypocreales</taxon>
        <taxon>Ophiocordycipitaceae</taxon>
        <taxon>Purpureocillium</taxon>
    </lineage>
</organism>
<dbReference type="EMBL" id="JAWRVI010000014">
    <property type="protein sequence ID" value="KAK4090857.1"/>
    <property type="molecule type" value="Genomic_DNA"/>
</dbReference>
<name>A0A2U3EP59_PURLI</name>
<dbReference type="AlphaFoldDB" id="A0A2U3EP59"/>
<feature type="region of interest" description="Disordered" evidence="1">
    <location>
        <begin position="66"/>
        <end position="110"/>
    </location>
</feature>
<reference evidence="2 5" key="4">
    <citation type="journal article" date="2024" name="Microbiol. Resour. Announc.">
        <title>Genome annotations for the ascomycete fungi Trichoderma harzianum, Trichoderma aggressivum, and Purpureocillium lilacinum.</title>
        <authorList>
            <person name="Beijen E.P.W."/>
            <person name="Ohm R.A."/>
        </authorList>
    </citation>
    <scope>NUCLEOTIDE SEQUENCE [LARGE SCALE GENOMIC DNA]</scope>
    <source>
        <strain evidence="2 5">CBS 150709</strain>
    </source>
</reference>
<evidence type="ECO:0000313" key="4">
    <source>
        <dbReference type="Proteomes" id="UP000245956"/>
    </source>
</evidence>
<protein>
    <submittedName>
        <fullName evidence="3">Uncharacterized protein</fullName>
    </submittedName>
</protein>
<gene>
    <name evidence="3" type="ORF">PCL_03469</name>
    <name evidence="2" type="ORF">Purlil1_4993</name>
</gene>
<dbReference type="Proteomes" id="UP001287286">
    <property type="component" value="Unassembled WGS sequence"/>
</dbReference>